<dbReference type="OrthoDB" id="8451554at2"/>
<reference evidence="3 4" key="2">
    <citation type="journal article" date="2010" name="J. Bacteriol.">
        <title>Complete genome sequence of Beijerinckia indica subsp. indica.</title>
        <authorList>
            <person name="Tamas I."/>
            <person name="Dedysh S.N."/>
            <person name="Liesack W."/>
            <person name="Stott M.B."/>
            <person name="Alam M."/>
            <person name="Murrell J.C."/>
            <person name="Dunfield P.F."/>
        </authorList>
    </citation>
    <scope>NUCLEOTIDE SEQUENCE [LARGE SCALE GENOMIC DNA]</scope>
    <source>
        <strain evidence="4">ATCC 9039 / DSM 1715 / NCIMB 8712</strain>
    </source>
</reference>
<feature type="chain" id="PRO_5002778664" description="LTXXQ motif family protein" evidence="2">
    <location>
        <begin position="23"/>
        <end position="221"/>
    </location>
</feature>
<dbReference type="eggNOG" id="ENOG50334FE">
    <property type="taxonomic scope" value="Bacteria"/>
</dbReference>
<feature type="region of interest" description="Disordered" evidence="1">
    <location>
        <begin position="28"/>
        <end position="51"/>
    </location>
</feature>
<dbReference type="KEGG" id="bid:Bind_3214"/>
<feature type="compositionally biased region" description="Basic and acidic residues" evidence="1">
    <location>
        <begin position="35"/>
        <end position="51"/>
    </location>
</feature>
<feature type="compositionally biased region" description="Basic and acidic residues" evidence="1">
    <location>
        <begin position="191"/>
        <end position="221"/>
    </location>
</feature>
<evidence type="ECO:0000313" key="4">
    <source>
        <dbReference type="Proteomes" id="UP000001695"/>
    </source>
</evidence>
<dbReference type="Pfam" id="PF07813">
    <property type="entry name" value="LTXXQ"/>
    <property type="match status" value="1"/>
</dbReference>
<reference evidence="4" key="1">
    <citation type="submission" date="2008-03" db="EMBL/GenBank/DDBJ databases">
        <title>Complete sequence of chromosome of Beijerinckia indica subsp. indica ATCC 9039.</title>
        <authorList>
            <consortium name="US DOE Joint Genome Institute"/>
            <person name="Copeland A."/>
            <person name="Lucas S."/>
            <person name="Lapidus A."/>
            <person name="Glavina del Rio T."/>
            <person name="Dalin E."/>
            <person name="Tice H."/>
            <person name="Bruce D."/>
            <person name="Goodwin L."/>
            <person name="Pitluck S."/>
            <person name="LaButti K."/>
            <person name="Schmutz J."/>
            <person name="Larimer F."/>
            <person name="Land M."/>
            <person name="Hauser L."/>
            <person name="Kyrpides N."/>
            <person name="Mikhailova N."/>
            <person name="Dunfield P.F."/>
            <person name="Dedysh S.N."/>
            <person name="Liesack W."/>
            <person name="Saw J.H."/>
            <person name="Alam M."/>
            <person name="Chen Y."/>
            <person name="Murrell J.C."/>
            <person name="Richardson P."/>
        </authorList>
    </citation>
    <scope>NUCLEOTIDE SEQUENCE [LARGE SCALE GENOMIC DNA]</scope>
    <source>
        <strain evidence="4">ATCC 9039 / DSM 1715 / NCIMB 8712</strain>
    </source>
</reference>
<organism evidence="3 4">
    <name type="scientific">Beijerinckia indica subsp. indica (strain ATCC 9039 / DSM 1715 / NCIMB 8712)</name>
    <dbReference type="NCBI Taxonomy" id="395963"/>
    <lineage>
        <taxon>Bacteria</taxon>
        <taxon>Pseudomonadati</taxon>
        <taxon>Pseudomonadota</taxon>
        <taxon>Alphaproteobacteria</taxon>
        <taxon>Hyphomicrobiales</taxon>
        <taxon>Beijerinckiaceae</taxon>
        <taxon>Beijerinckia</taxon>
    </lineage>
</organism>
<dbReference type="Proteomes" id="UP000001695">
    <property type="component" value="Chromosome"/>
</dbReference>
<accession>B2ID09</accession>
<evidence type="ECO:0008006" key="5">
    <source>
        <dbReference type="Google" id="ProtNLM"/>
    </source>
</evidence>
<dbReference type="GO" id="GO:0042597">
    <property type="term" value="C:periplasmic space"/>
    <property type="evidence" value="ECO:0007669"/>
    <property type="project" value="InterPro"/>
</dbReference>
<name>B2ID09_BEII9</name>
<dbReference type="STRING" id="395963.Bind_3214"/>
<dbReference type="RefSeq" id="WP_012386122.1">
    <property type="nucleotide sequence ID" value="NC_010581.1"/>
</dbReference>
<proteinExistence type="predicted"/>
<dbReference type="HOGENOM" id="CLU_105365_1_0_5"/>
<sequence>MKTRLPLVLAFTAVVGSGVAWAVTPETPAAQPPAEKAHAEHENNHEHEGPRFSAEDRAAFNDARIAALHAGLKLSPDQEKLWPNLETALRNAIKSFGELYKQRQEERAEQKEQPRPRNPVAFLRRLSDIELAHGNAAKAVADAASPLYDTLTQEQKNRLPFLLRGLHRSWIHEHFGMMGGFGGRGPWQRGPEGRSEMKEHNHDHDEHDHDHHHDHDNDDEE</sequence>
<evidence type="ECO:0000256" key="2">
    <source>
        <dbReference type="SAM" id="SignalP"/>
    </source>
</evidence>
<gene>
    <name evidence="3" type="ordered locus">Bind_3214</name>
</gene>
<feature type="signal peptide" evidence="2">
    <location>
        <begin position="1"/>
        <end position="22"/>
    </location>
</feature>
<protein>
    <recommendedName>
        <fullName evidence="5">LTXXQ motif family protein</fullName>
    </recommendedName>
</protein>
<dbReference type="InterPro" id="IPR012899">
    <property type="entry name" value="LTXXQ"/>
</dbReference>
<dbReference type="EMBL" id="CP001016">
    <property type="protein sequence ID" value="ACB96774.1"/>
    <property type="molecule type" value="Genomic_DNA"/>
</dbReference>
<evidence type="ECO:0000256" key="1">
    <source>
        <dbReference type="SAM" id="MobiDB-lite"/>
    </source>
</evidence>
<feature type="region of interest" description="Disordered" evidence="1">
    <location>
        <begin position="182"/>
        <end position="221"/>
    </location>
</feature>
<evidence type="ECO:0000313" key="3">
    <source>
        <dbReference type="EMBL" id="ACB96774.1"/>
    </source>
</evidence>
<dbReference type="AlphaFoldDB" id="B2ID09"/>
<keyword evidence="2" id="KW-0732">Signal</keyword>
<keyword evidence="4" id="KW-1185">Reference proteome</keyword>